<dbReference type="AlphaFoldDB" id="A0AAD6H083"/>
<keyword evidence="2" id="KW-1185">Reference proteome</keyword>
<organism evidence="1 2">
    <name type="scientific">Penicillium hetheringtonii</name>
    <dbReference type="NCBI Taxonomy" id="911720"/>
    <lineage>
        <taxon>Eukaryota</taxon>
        <taxon>Fungi</taxon>
        <taxon>Dikarya</taxon>
        <taxon>Ascomycota</taxon>
        <taxon>Pezizomycotina</taxon>
        <taxon>Eurotiomycetes</taxon>
        <taxon>Eurotiomycetidae</taxon>
        <taxon>Eurotiales</taxon>
        <taxon>Aspergillaceae</taxon>
        <taxon>Penicillium</taxon>
    </lineage>
</organism>
<comment type="caution">
    <text evidence="1">The sequence shown here is derived from an EMBL/GenBank/DDBJ whole genome shotgun (WGS) entry which is preliminary data.</text>
</comment>
<proteinExistence type="predicted"/>
<evidence type="ECO:0000313" key="2">
    <source>
        <dbReference type="Proteomes" id="UP001216150"/>
    </source>
</evidence>
<protein>
    <submittedName>
        <fullName evidence="1">Uncharacterized protein</fullName>
    </submittedName>
</protein>
<dbReference type="EMBL" id="JAQJAC010000001">
    <property type="protein sequence ID" value="KAJ5600257.1"/>
    <property type="molecule type" value="Genomic_DNA"/>
</dbReference>
<sequence>MPPIRTESSQKLVNQEGKILLALDDIKNSCIKSIRAARIRLLNGFFL</sequence>
<gene>
    <name evidence="1" type="ORF">N7450_001324</name>
</gene>
<name>A0AAD6H083_9EURO</name>
<dbReference type="Proteomes" id="UP001216150">
    <property type="component" value="Unassembled WGS sequence"/>
</dbReference>
<reference evidence="1 2" key="1">
    <citation type="journal article" date="2023" name="IMA Fungus">
        <title>Comparative genomic study of the Penicillium genus elucidates a diverse pangenome and 15 lateral gene transfer events.</title>
        <authorList>
            <person name="Petersen C."/>
            <person name="Sorensen T."/>
            <person name="Nielsen M.R."/>
            <person name="Sondergaard T.E."/>
            <person name="Sorensen J.L."/>
            <person name="Fitzpatrick D.A."/>
            <person name="Frisvad J.C."/>
            <person name="Nielsen K.L."/>
        </authorList>
    </citation>
    <scope>NUCLEOTIDE SEQUENCE [LARGE SCALE GENOMIC DNA]</scope>
    <source>
        <strain evidence="1 2">IBT 29057</strain>
    </source>
</reference>
<evidence type="ECO:0000313" key="1">
    <source>
        <dbReference type="EMBL" id="KAJ5600257.1"/>
    </source>
</evidence>
<accession>A0AAD6H083</accession>